<proteinExistence type="predicted"/>
<sequence length="119" mass="12673">MTYTLRCGRGRTSLSVADGHSAIYLKIIFLQLSLSKRSGTVSSNCGAIKRSVSRETISIGQFAGGIFGILARGISGTCGHTPQTWKRQLVSSGHGYFGHTPHDLRIVPAVLATSPEPLC</sequence>
<name>A0A0X7YGZ2_9PEZI</name>
<protein>
    <submittedName>
        <fullName evidence="1">Uncharacterized protein</fullName>
    </submittedName>
</protein>
<accession>A0A0X7YGZ2</accession>
<dbReference type="AlphaFoldDB" id="A0A0X7YGZ2"/>
<organism evidence="1">
    <name type="scientific">Sphaerulina musiva</name>
    <dbReference type="NCBI Taxonomy" id="85929"/>
    <lineage>
        <taxon>Eukaryota</taxon>
        <taxon>Fungi</taxon>
        <taxon>Dikarya</taxon>
        <taxon>Ascomycota</taxon>
        <taxon>Pezizomycotina</taxon>
        <taxon>Dothideomycetes</taxon>
        <taxon>Dothideomycetidae</taxon>
        <taxon>Mycosphaerellales</taxon>
        <taxon>Mycosphaerellaceae</taxon>
        <taxon>Sphaerulina</taxon>
    </lineage>
</organism>
<reference evidence="1" key="1">
    <citation type="submission" date="2014-10" db="EMBL/GenBank/DDBJ databases">
        <title>Genetic patterns reveal introduction pathways of a tree pathogen.</title>
        <authorList>
            <person name="Sakalidis M.L."/>
            <person name="Feau N."/>
            <person name="Dhillon B."/>
            <person name="Hamelin R.C."/>
        </authorList>
    </citation>
    <scope>NUCLEOTIDE SEQUENCE</scope>
    <source>
        <strain evidence="1">QC5</strain>
    </source>
</reference>
<evidence type="ECO:0000313" key="1">
    <source>
        <dbReference type="EMBL" id="AJF39321.1"/>
    </source>
</evidence>
<dbReference type="EMBL" id="KP026464">
    <property type="protein sequence ID" value="AJF39321.1"/>
    <property type="molecule type" value="Genomic_DNA"/>
</dbReference>